<proteinExistence type="predicted"/>
<gene>
    <name evidence="4" type="ORF">D0C36_20875</name>
</gene>
<comment type="caution">
    <text evidence="4">The sequence shown here is derived from an EMBL/GenBank/DDBJ whole genome shotgun (WGS) entry which is preliminary data.</text>
</comment>
<dbReference type="InterPro" id="IPR000424">
    <property type="entry name" value="Primosome_PriB/ssb"/>
</dbReference>
<dbReference type="InterPro" id="IPR012340">
    <property type="entry name" value="NA-bd_OB-fold"/>
</dbReference>
<dbReference type="GO" id="GO:0006260">
    <property type="term" value="P:DNA replication"/>
    <property type="evidence" value="ECO:0007669"/>
    <property type="project" value="InterPro"/>
</dbReference>
<accession>A0A372NPS0</accession>
<keyword evidence="1 2" id="KW-0238">DNA-binding</keyword>
<dbReference type="Gene3D" id="2.40.50.140">
    <property type="entry name" value="Nucleic acid-binding proteins"/>
    <property type="match status" value="1"/>
</dbReference>
<name>A0A372NPS0_9SPHI</name>
<dbReference type="PROSITE" id="PS50935">
    <property type="entry name" value="SSB"/>
    <property type="match status" value="1"/>
</dbReference>
<reference evidence="4 5" key="1">
    <citation type="submission" date="2018-08" db="EMBL/GenBank/DDBJ databases">
        <title>Mucilaginibacter sp. MYSH2.</title>
        <authorList>
            <person name="Seo T."/>
        </authorList>
    </citation>
    <scope>NUCLEOTIDE SEQUENCE [LARGE SCALE GENOMIC DNA]</scope>
    <source>
        <strain evidence="4 5">MYSH2</strain>
    </source>
</reference>
<dbReference type="SUPFAM" id="SSF50249">
    <property type="entry name" value="Nucleic acid-binding proteins"/>
    <property type="match status" value="1"/>
</dbReference>
<dbReference type="Proteomes" id="UP000264217">
    <property type="component" value="Unassembled WGS sequence"/>
</dbReference>
<organism evidence="4 5">
    <name type="scientific">Mucilaginibacter conchicola</name>
    <dbReference type="NCBI Taxonomy" id="2303333"/>
    <lineage>
        <taxon>Bacteria</taxon>
        <taxon>Pseudomonadati</taxon>
        <taxon>Bacteroidota</taxon>
        <taxon>Sphingobacteriia</taxon>
        <taxon>Sphingobacteriales</taxon>
        <taxon>Sphingobacteriaceae</taxon>
        <taxon>Mucilaginibacter</taxon>
    </lineage>
</organism>
<sequence length="119" mass="13408">MIMEITARVVADATVRKTNSEKEVTGFRVAVNRAYSSNGERREETAFIECDYWRSTKIAPYITKGLLVQLSGFMTARAWVSRDGEPMASLHFNTSDIQFLTASAKPDADGEQSQLKRQR</sequence>
<evidence type="ECO:0000313" key="5">
    <source>
        <dbReference type="Proteomes" id="UP000264217"/>
    </source>
</evidence>
<dbReference type="NCBIfam" id="TIGR00621">
    <property type="entry name" value="ssb"/>
    <property type="match status" value="1"/>
</dbReference>
<evidence type="ECO:0000256" key="2">
    <source>
        <dbReference type="PIRNR" id="PIRNR002070"/>
    </source>
</evidence>
<evidence type="ECO:0000256" key="1">
    <source>
        <dbReference type="ARBA" id="ARBA00023125"/>
    </source>
</evidence>
<dbReference type="GO" id="GO:0003697">
    <property type="term" value="F:single-stranded DNA binding"/>
    <property type="evidence" value="ECO:0007669"/>
    <property type="project" value="InterPro"/>
</dbReference>
<dbReference type="Pfam" id="PF00436">
    <property type="entry name" value="SSB"/>
    <property type="match status" value="1"/>
</dbReference>
<protein>
    <recommendedName>
        <fullName evidence="2 3">Single-stranded DNA-binding protein</fullName>
    </recommendedName>
</protein>
<dbReference type="PIRSF" id="PIRSF002070">
    <property type="entry name" value="SSB"/>
    <property type="match status" value="1"/>
</dbReference>
<dbReference type="EMBL" id="QWDC01000004">
    <property type="protein sequence ID" value="RFZ90253.1"/>
    <property type="molecule type" value="Genomic_DNA"/>
</dbReference>
<dbReference type="AlphaFoldDB" id="A0A372NPS0"/>
<keyword evidence="5" id="KW-1185">Reference proteome</keyword>
<evidence type="ECO:0000313" key="4">
    <source>
        <dbReference type="EMBL" id="RFZ90253.1"/>
    </source>
</evidence>
<dbReference type="InterPro" id="IPR011344">
    <property type="entry name" value="ssDNA-bd"/>
</dbReference>
<dbReference type="CDD" id="cd04496">
    <property type="entry name" value="SSB_OBF"/>
    <property type="match status" value="1"/>
</dbReference>
<evidence type="ECO:0000256" key="3">
    <source>
        <dbReference type="RuleBase" id="RU000524"/>
    </source>
</evidence>